<reference evidence="2 3" key="1">
    <citation type="submission" date="2019-03" db="EMBL/GenBank/DDBJ databases">
        <title>Bacteriophages that Target Cytolytic Enterococcus faecalis Reduce Features of Ethanol-induced Liver Disease.</title>
        <authorList>
            <person name="Fouts D.E."/>
            <person name="Duan Y."/>
            <person name="White R.C."/>
            <person name="Nguyen K."/>
            <person name="Singh I."/>
            <person name="Schnabl B."/>
        </authorList>
    </citation>
    <scope>NUCLEOTIDE SEQUENCE [LARGE SCALE GENOMIC DNA]</scope>
</reference>
<keyword evidence="1" id="KW-1133">Transmembrane helix</keyword>
<protein>
    <submittedName>
        <fullName evidence="2">Uncharacterized protein</fullName>
    </submittedName>
</protein>
<keyword evidence="3" id="KW-1185">Reference proteome</keyword>
<feature type="transmembrane region" description="Helical" evidence="1">
    <location>
        <begin position="33"/>
        <end position="52"/>
    </location>
</feature>
<name>A0A4D6DT31_9CAUD</name>
<accession>A0A4D6DT31</accession>
<evidence type="ECO:0000313" key="3">
    <source>
        <dbReference type="Proteomes" id="UP000296990"/>
    </source>
</evidence>
<evidence type="ECO:0000256" key="1">
    <source>
        <dbReference type="SAM" id="Phobius"/>
    </source>
</evidence>
<sequence length="54" mass="6077">MRELTFLENVLAVCITLLFFALVFALVSGVYTLVGINNFKYLISIIIVVLLVKK</sequence>
<keyword evidence="1" id="KW-0472">Membrane</keyword>
<dbReference type="Proteomes" id="UP000296990">
    <property type="component" value="Segment"/>
</dbReference>
<feature type="transmembrane region" description="Helical" evidence="1">
    <location>
        <begin position="7"/>
        <end position="27"/>
    </location>
</feature>
<dbReference type="RefSeq" id="YP_009908840.1">
    <property type="nucleotide sequence ID" value="NC_049933.1"/>
</dbReference>
<evidence type="ECO:0000313" key="2">
    <source>
        <dbReference type="EMBL" id="QBZ69525.1"/>
    </source>
</evidence>
<organism evidence="2 3">
    <name type="scientific">Enterococcus phage vB_EfaP_Ef6.3</name>
    <dbReference type="NCBI Taxonomy" id="2546622"/>
    <lineage>
        <taxon>Viruses</taxon>
        <taxon>Duplodnaviria</taxon>
        <taxon>Heunggongvirae</taxon>
        <taxon>Uroviricota</taxon>
        <taxon>Caudoviricetes</taxon>
        <taxon>Rountreeviridae</taxon>
        <taxon>Sarlesvirinae</taxon>
        <taxon>Copernicusvirus</taxon>
        <taxon>Copernicusvirus Ef63</taxon>
    </lineage>
</organism>
<keyword evidence="1" id="KW-0812">Transmembrane</keyword>
<dbReference type="EMBL" id="MK721196">
    <property type="protein sequence ID" value="QBZ69525.1"/>
    <property type="molecule type" value="Genomic_DNA"/>
</dbReference>
<proteinExistence type="predicted"/>
<dbReference type="GeneID" id="56214404"/>
<dbReference type="KEGG" id="vg:56214404"/>